<dbReference type="SUPFAM" id="SSF55729">
    <property type="entry name" value="Acyl-CoA N-acyltransferases (Nat)"/>
    <property type="match status" value="1"/>
</dbReference>
<dbReference type="RefSeq" id="WP_141148822.1">
    <property type="nucleotide sequence ID" value="NZ_VHLG01000004.1"/>
</dbReference>
<name>A0A506UAL7_9HYPH</name>
<dbReference type="CDD" id="cd04301">
    <property type="entry name" value="NAT_SF"/>
    <property type="match status" value="1"/>
</dbReference>
<comment type="caution">
    <text evidence="2">The sequence shown here is derived from an EMBL/GenBank/DDBJ whole genome shotgun (WGS) entry which is preliminary data.</text>
</comment>
<dbReference type="Proteomes" id="UP000318801">
    <property type="component" value="Unassembled WGS sequence"/>
</dbReference>
<keyword evidence="2" id="KW-0808">Transferase</keyword>
<accession>A0A506UAL7</accession>
<dbReference type="OrthoDB" id="5815030at2"/>
<dbReference type="InterPro" id="IPR016181">
    <property type="entry name" value="Acyl_CoA_acyltransferase"/>
</dbReference>
<gene>
    <name evidence="2" type="ORF">FJU08_09835</name>
</gene>
<evidence type="ECO:0000259" key="1">
    <source>
        <dbReference type="PROSITE" id="PS51186"/>
    </source>
</evidence>
<dbReference type="EMBL" id="VHLG01000004">
    <property type="protein sequence ID" value="TPW30950.1"/>
    <property type="molecule type" value="Genomic_DNA"/>
</dbReference>
<dbReference type="PANTHER" id="PTHR43441">
    <property type="entry name" value="RIBOSOMAL-PROTEIN-SERINE ACETYLTRANSFERASE"/>
    <property type="match status" value="1"/>
</dbReference>
<organism evidence="2 3">
    <name type="scientific">Martelella alba</name>
    <dbReference type="NCBI Taxonomy" id="2590451"/>
    <lineage>
        <taxon>Bacteria</taxon>
        <taxon>Pseudomonadati</taxon>
        <taxon>Pseudomonadota</taxon>
        <taxon>Alphaproteobacteria</taxon>
        <taxon>Hyphomicrobiales</taxon>
        <taxon>Aurantimonadaceae</taxon>
        <taxon>Martelella</taxon>
    </lineage>
</organism>
<dbReference type="InterPro" id="IPR051908">
    <property type="entry name" value="Ribosomal_N-acetyltransferase"/>
</dbReference>
<dbReference type="PROSITE" id="PS51186">
    <property type="entry name" value="GNAT"/>
    <property type="match status" value="1"/>
</dbReference>
<dbReference type="Gene3D" id="3.40.630.30">
    <property type="match status" value="1"/>
</dbReference>
<protein>
    <submittedName>
        <fullName evidence="2">GNAT family N-acetyltransferase</fullName>
    </submittedName>
</protein>
<evidence type="ECO:0000313" key="2">
    <source>
        <dbReference type="EMBL" id="TPW30950.1"/>
    </source>
</evidence>
<dbReference type="AlphaFoldDB" id="A0A506UAL7"/>
<evidence type="ECO:0000313" key="3">
    <source>
        <dbReference type="Proteomes" id="UP000318801"/>
    </source>
</evidence>
<reference evidence="2 3" key="1">
    <citation type="submission" date="2019-06" db="EMBL/GenBank/DDBJ databases">
        <authorList>
            <person name="Li M."/>
        </authorList>
    </citation>
    <scope>NUCLEOTIDE SEQUENCE [LARGE SCALE GENOMIC DNA]</scope>
    <source>
        <strain evidence="2 3">BGMRC2036</strain>
    </source>
</reference>
<feature type="domain" description="N-acetyltransferase" evidence="1">
    <location>
        <begin position="5"/>
        <end position="169"/>
    </location>
</feature>
<keyword evidence="3" id="KW-1185">Reference proteome</keyword>
<dbReference type="GO" id="GO:1990189">
    <property type="term" value="F:protein N-terminal-serine acetyltransferase activity"/>
    <property type="evidence" value="ECO:0007669"/>
    <property type="project" value="TreeGrafter"/>
</dbReference>
<dbReference type="PANTHER" id="PTHR43441:SF2">
    <property type="entry name" value="FAMILY ACETYLTRANSFERASE, PUTATIVE (AFU_ORTHOLOGUE AFUA_7G00850)-RELATED"/>
    <property type="match status" value="1"/>
</dbReference>
<dbReference type="InterPro" id="IPR000182">
    <property type="entry name" value="GNAT_dom"/>
</dbReference>
<sequence length="176" mass="19727">MTETLRLEPFSRAHFPVLCSWFEEARALAQWGGTRLSFPLDDRQLDAMLALCDGEAPSWALFSAMLGEIVVGHGQIFFDRNDGVARLCRIALAPEQRGKGLSRSMLVALLNMAFGDQAIMRVELNVYDFNSAAIHAYQATGFQLEGIRRSSARFGDERWNTGVMAILRQDWEIGNL</sequence>
<dbReference type="GO" id="GO:0008999">
    <property type="term" value="F:protein-N-terminal-alanine acetyltransferase activity"/>
    <property type="evidence" value="ECO:0007669"/>
    <property type="project" value="TreeGrafter"/>
</dbReference>
<dbReference type="GO" id="GO:0005737">
    <property type="term" value="C:cytoplasm"/>
    <property type="evidence" value="ECO:0007669"/>
    <property type="project" value="TreeGrafter"/>
</dbReference>
<proteinExistence type="predicted"/>
<dbReference type="Pfam" id="PF00583">
    <property type="entry name" value="Acetyltransf_1"/>
    <property type="match status" value="1"/>
</dbReference>